<evidence type="ECO:0000256" key="2">
    <source>
        <dbReference type="ARBA" id="ARBA00022741"/>
    </source>
</evidence>
<dbReference type="SUPFAM" id="SSF52402">
    <property type="entry name" value="Adenine nucleotide alpha hydrolases-like"/>
    <property type="match status" value="2"/>
</dbReference>
<reference evidence="5 6" key="1">
    <citation type="submission" date="2020-10" db="EMBL/GenBank/DDBJ databases">
        <title>Haloactinobacterium sp. RN3S43, a bacterium isolated from saline soil.</title>
        <authorList>
            <person name="Sun J.-Q."/>
        </authorList>
    </citation>
    <scope>NUCLEOTIDE SEQUENCE [LARGE SCALE GENOMIC DNA]</scope>
    <source>
        <strain evidence="5 6">RN3S43</strain>
    </source>
</reference>
<evidence type="ECO:0000256" key="3">
    <source>
        <dbReference type="ARBA" id="ARBA00022840"/>
    </source>
</evidence>
<dbReference type="InterPro" id="IPR014729">
    <property type="entry name" value="Rossmann-like_a/b/a_fold"/>
</dbReference>
<dbReference type="PANTHER" id="PTHR46268:SF27">
    <property type="entry name" value="UNIVERSAL STRESS PROTEIN RV2623"/>
    <property type="match status" value="1"/>
</dbReference>
<evidence type="ECO:0000256" key="1">
    <source>
        <dbReference type="ARBA" id="ARBA00008791"/>
    </source>
</evidence>
<dbReference type="AlphaFoldDB" id="A0A7M1T077"/>
<dbReference type="CDD" id="cd00293">
    <property type="entry name" value="USP-like"/>
    <property type="match status" value="1"/>
</dbReference>
<keyword evidence="3" id="KW-0067">ATP-binding</keyword>
<evidence type="ECO:0000313" key="5">
    <source>
        <dbReference type="EMBL" id="QOR72382.1"/>
    </source>
</evidence>
<organism evidence="5 6">
    <name type="scientific">Ruania alkalisoli</name>
    <dbReference type="NCBI Taxonomy" id="2779775"/>
    <lineage>
        <taxon>Bacteria</taxon>
        <taxon>Bacillati</taxon>
        <taxon>Actinomycetota</taxon>
        <taxon>Actinomycetes</taxon>
        <taxon>Micrococcales</taxon>
        <taxon>Ruaniaceae</taxon>
        <taxon>Ruania</taxon>
    </lineage>
</organism>
<dbReference type="InterPro" id="IPR006016">
    <property type="entry name" value="UspA"/>
</dbReference>
<dbReference type="GO" id="GO:0005524">
    <property type="term" value="F:ATP binding"/>
    <property type="evidence" value="ECO:0007669"/>
    <property type="project" value="UniProtKB-KW"/>
</dbReference>
<feature type="domain" description="UspA" evidence="4">
    <location>
        <begin position="144"/>
        <end position="278"/>
    </location>
</feature>
<dbReference type="InterPro" id="IPR006015">
    <property type="entry name" value="Universal_stress_UspA"/>
</dbReference>
<dbReference type="PRINTS" id="PR01438">
    <property type="entry name" value="UNVRSLSTRESS"/>
</dbReference>
<gene>
    <name evidence="5" type="ORF">IM660_09250</name>
</gene>
<keyword evidence="6" id="KW-1185">Reference proteome</keyword>
<dbReference type="PANTHER" id="PTHR46268">
    <property type="entry name" value="STRESS RESPONSE PROTEIN NHAX"/>
    <property type="match status" value="1"/>
</dbReference>
<keyword evidence="2" id="KW-0547">Nucleotide-binding</keyword>
<feature type="domain" description="UspA" evidence="4">
    <location>
        <begin position="3"/>
        <end position="134"/>
    </location>
</feature>
<dbReference type="Pfam" id="PF00582">
    <property type="entry name" value="Usp"/>
    <property type="match status" value="2"/>
</dbReference>
<sequence length="279" mass="29170">MGERILVGLTDGSAARRASEWAVERAIRRGGSIELISIVGSASGALSEAPVLEHALELTEELLAQQAERIGAGGVPVTTRLERGGFVDCLVDASKSVDLLVIGSDYRGPGAQSPRGPYGIRVAGGAHCPVVVVPDIEIAGRTGVVVGVDGSEHSANALRFAAAEAHASGDPLTAVSTWTTVPLPLHVRSYPTEYLAGMQEATEELLTESLAPVLVDYPDLEVRRLVQRESAGQAINRLAQEARLTVVGSHGRGRVARFLLGSTSEEVLAGMGTVTVVVR</sequence>
<dbReference type="KEGG" id="halt:IM660_09250"/>
<dbReference type="EMBL" id="CP063169">
    <property type="protein sequence ID" value="QOR72382.1"/>
    <property type="molecule type" value="Genomic_DNA"/>
</dbReference>
<proteinExistence type="inferred from homology"/>
<comment type="similarity">
    <text evidence="1">Belongs to the universal stress protein A family.</text>
</comment>
<evidence type="ECO:0000259" key="4">
    <source>
        <dbReference type="Pfam" id="PF00582"/>
    </source>
</evidence>
<name>A0A7M1T077_9MICO</name>
<dbReference type="RefSeq" id="WP_193499020.1">
    <property type="nucleotide sequence ID" value="NZ_CP063169.1"/>
</dbReference>
<accession>A0A7M1T077</accession>
<protein>
    <submittedName>
        <fullName evidence="5">Universal stress protein</fullName>
    </submittedName>
</protein>
<dbReference type="Gene3D" id="3.40.50.620">
    <property type="entry name" value="HUPs"/>
    <property type="match status" value="2"/>
</dbReference>
<evidence type="ECO:0000313" key="6">
    <source>
        <dbReference type="Proteomes" id="UP000593758"/>
    </source>
</evidence>
<dbReference type="Proteomes" id="UP000593758">
    <property type="component" value="Chromosome"/>
</dbReference>